<keyword evidence="2" id="KW-0067">ATP-binding</keyword>
<dbReference type="RefSeq" id="WP_184069166.1">
    <property type="nucleotide sequence ID" value="NZ_JACHNZ010000022.1"/>
</dbReference>
<comment type="caution">
    <text evidence="5">The sequence shown here is derived from an EMBL/GenBank/DDBJ whole genome shotgun (WGS) entry which is preliminary data.</text>
</comment>
<dbReference type="GO" id="GO:0000287">
    <property type="term" value="F:magnesium ion binding"/>
    <property type="evidence" value="ECO:0007669"/>
    <property type="project" value="UniProtKB-UniRule"/>
</dbReference>
<dbReference type="GO" id="GO:0009030">
    <property type="term" value="F:thiamine-phosphate kinase activity"/>
    <property type="evidence" value="ECO:0007669"/>
    <property type="project" value="UniProtKB-UniRule"/>
</dbReference>
<keyword evidence="1 2" id="KW-0784">Thiamine biosynthesis</keyword>
<dbReference type="Pfam" id="PF02769">
    <property type="entry name" value="AIRS_C"/>
    <property type="match status" value="1"/>
</dbReference>
<feature type="binding site" evidence="2">
    <location>
        <position position="71"/>
    </location>
    <ligand>
        <name>Mg(2+)</name>
        <dbReference type="ChEBI" id="CHEBI:18420"/>
        <label>4</label>
    </ligand>
</feature>
<dbReference type="GO" id="GO:0009228">
    <property type="term" value="P:thiamine biosynthetic process"/>
    <property type="evidence" value="ECO:0007669"/>
    <property type="project" value="UniProtKB-KW"/>
</dbReference>
<dbReference type="EC" id="2.7.4.16" evidence="2"/>
<evidence type="ECO:0000259" key="4">
    <source>
        <dbReference type="Pfam" id="PF02769"/>
    </source>
</evidence>
<organism evidence="5 6">
    <name type="scientific">Sphingosinicella soli</name>
    <dbReference type="NCBI Taxonomy" id="333708"/>
    <lineage>
        <taxon>Bacteria</taxon>
        <taxon>Pseudomonadati</taxon>
        <taxon>Pseudomonadota</taxon>
        <taxon>Alphaproteobacteria</taxon>
        <taxon>Sphingomonadales</taxon>
        <taxon>Sphingosinicellaceae</taxon>
        <taxon>Sphingosinicella</taxon>
    </lineage>
</organism>
<proteinExistence type="inferred from homology"/>
<accession>A0A7W7F7C7</accession>
<dbReference type="InterPro" id="IPR016188">
    <property type="entry name" value="PurM-like_N"/>
</dbReference>
<feature type="binding site" evidence="2">
    <location>
        <position position="206"/>
    </location>
    <ligand>
        <name>Mg(2+)</name>
        <dbReference type="ChEBI" id="CHEBI:18420"/>
        <label>3</label>
    </ligand>
</feature>
<feature type="binding site" evidence="2">
    <location>
        <position position="43"/>
    </location>
    <ligand>
        <name>Mg(2+)</name>
        <dbReference type="ChEBI" id="CHEBI:18420"/>
        <label>1</label>
    </ligand>
</feature>
<dbReference type="SUPFAM" id="SSF56042">
    <property type="entry name" value="PurM C-terminal domain-like"/>
    <property type="match status" value="1"/>
</dbReference>
<feature type="binding site" evidence="2">
    <location>
        <position position="26"/>
    </location>
    <ligand>
        <name>Mg(2+)</name>
        <dbReference type="ChEBI" id="CHEBI:18420"/>
        <label>4</label>
    </ligand>
</feature>
<dbReference type="EMBL" id="JACHNZ010000022">
    <property type="protein sequence ID" value="MBB4632482.1"/>
    <property type="molecule type" value="Genomic_DNA"/>
</dbReference>
<dbReference type="InterPro" id="IPR010918">
    <property type="entry name" value="PurM-like_C_dom"/>
</dbReference>
<feature type="domain" description="PurM-like C-terminal" evidence="4">
    <location>
        <begin position="148"/>
        <end position="300"/>
    </location>
</feature>
<keyword evidence="2 5" id="KW-0418">Kinase</keyword>
<evidence type="ECO:0000256" key="1">
    <source>
        <dbReference type="ARBA" id="ARBA00022977"/>
    </source>
</evidence>
<dbReference type="NCBIfam" id="TIGR01379">
    <property type="entry name" value="thiL"/>
    <property type="match status" value="1"/>
</dbReference>
<keyword evidence="2" id="KW-0460">Magnesium</keyword>
<protein>
    <recommendedName>
        <fullName evidence="2">Thiamine-monophosphate kinase</fullName>
        <shortName evidence="2">TMP kinase</shortName>
        <shortName evidence="2">Thiamine-phosphate kinase</shortName>
        <ecNumber evidence="2">2.7.4.16</ecNumber>
    </recommendedName>
</protein>
<gene>
    <name evidence="2" type="primary">thiL</name>
    <name evidence="5" type="ORF">GGQ98_002107</name>
</gene>
<dbReference type="InterPro" id="IPR036921">
    <property type="entry name" value="PurM-like_N_sf"/>
</dbReference>
<dbReference type="HAMAP" id="MF_02128">
    <property type="entry name" value="TMP_kinase"/>
    <property type="match status" value="1"/>
</dbReference>
<keyword evidence="6" id="KW-1185">Reference proteome</keyword>
<feature type="binding site" evidence="2">
    <location>
        <position position="41"/>
    </location>
    <ligand>
        <name>Mg(2+)</name>
        <dbReference type="ChEBI" id="CHEBI:18420"/>
        <label>4</label>
    </ligand>
</feature>
<feature type="binding site" evidence="2">
    <location>
        <position position="258"/>
    </location>
    <ligand>
        <name>substrate</name>
    </ligand>
</feature>
<dbReference type="InterPro" id="IPR006283">
    <property type="entry name" value="ThiL-like"/>
</dbReference>
<dbReference type="Proteomes" id="UP000566324">
    <property type="component" value="Unassembled WGS sequence"/>
</dbReference>
<dbReference type="GO" id="GO:0009229">
    <property type="term" value="P:thiamine diphosphate biosynthetic process"/>
    <property type="evidence" value="ECO:0007669"/>
    <property type="project" value="UniProtKB-UniRule"/>
</dbReference>
<evidence type="ECO:0000313" key="5">
    <source>
        <dbReference type="EMBL" id="MBB4632482.1"/>
    </source>
</evidence>
<feature type="binding site" evidence="2">
    <location>
        <position position="118"/>
    </location>
    <ligand>
        <name>Mg(2+)</name>
        <dbReference type="ChEBI" id="CHEBI:18420"/>
        <label>1</label>
    </ligand>
</feature>
<feature type="binding site" evidence="2">
    <location>
        <position position="71"/>
    </location>
    <ligand>
        <name>Mg(2+)</name>
        <dbReference type="ChEBI" id="CHEBI:18420"/>
        <label>3</label>
    </ligand>
</feature>
<keyword evidence="2" id="KW-0479">Metal-binding</keyword>
<dbReference type="SUPFAM" id="SSF55326">
    <property type="entry name" value="PurM N-terminal domain-like"/>
    <property type="match status" value="1"/>
</dbReference>
<comment type="miscellaneous">
    <text evidence="2">Reaction mechanism of ThiL seems to utilize a direct, inline transfer of the gamma-phosphate of ATP to TMP rather than a phosphorylated enzyme intermediate.</text>
</comment>
<feature type="binding site" evidence="2">
    <location>
        <position position="208"/>
    </location>
    <ligand>
        <name>ATP</name>
        <dbReference type="ChEBI" id="CHEBI:30616"/>
    </ligand>
</feature>
<comment type="caution">
    <text evidence="2">Lacks conserved residue(s) required for the propagation of feature annotation.</text>
</comment>
<dbReference type="Gene3D" id="3.30.1330.10">
    <property type="entry name" value="PurM-like, N-terminal domain"/>
    <property type="match status" value="1"/>
</dbReference>
<feature type="binding site" evidence="2">
    <location>
        <begin position="117"/>
        <end position="118"/>
    </location>
    <ligand>
        <name>ATP</name>
        <dbReference type="ChEBI" id="CHEBI:30616"/>
    </ligand>
</feature>
<comment type="catalytic activity">
    <reaction evidence="2">
        <text>thiamine phosphate + ATP = thiamine diphosphate + ADP</text>
        <dbReference type="Rhea" id="RHEA:15913"/>
        <dbReference type="ChEBI" id="CHEBI:30616"/>
        <dbReference type="ChEBI" id="CHEBI:37575"/>
        <dbReference type="ChEBI" id="CHEBI:58937"/>
        <dbReference type="ChEBI" id="CHEBI:456216"/>
        <dbReference type="EC" id="2.7.4.16"/>
    </reaction>
</comment>
<dbReference type="Pfam" id="PF00586">
    <property type="entry name" value="AIRS"/>
    <property type="match status" value="1"/>
</dbReference>
<keyword evidence="2 5" id="KW-0808">Transferase</keyword>
<sequence>MREGEIIERLLRPIATHPAARGLADDAAVWSPPIGRELVLTHDVIAEGVHYLRADDPSDIAWKLVAVNLSDLAAKGAEPAGVLIGLGLARPDDAWLERFASGLARVLAEYDTALFGGDTTTGAASAVLGCTAVGHVPRGKSLSRTGARPGDDVYVTGTIGDAGLGLAIARGEAPADPALLRRYRLPVPRLAMGQGLADAGAHAAMDVSDGLLIDASRMAKASGVRIEVALADVPLSDAAAARLAPGDAGRLAAATSGDDYELLIAAPPQSRAALFTLSETVRLGLTHVGRVVAGEGFSVIGEDGGPVTVPRLGYEHGA</sequence>
<feature type="binding site" evidence="2">
    <location>
        <position position="209"/>
    </location>
    <ligand>
        <name>Mg(2+)</name>
        <dbReference type="ChEBI" id="CHEBI:18420"/>
        <label>5</label>
    </ligand>
</feature>
<dbReference type="InterPro" id="IPR036676">
    <property type="entry name" value="PurM-like_C_sf"/>
</dbReference>
<dbReference type="UniPathway" id="UPA00060">
    <property type="reaction ID" value="UER00142"/>
</dbReference>
<evidence type="ECO:0000256" key="2">
    <source>
        <dbReference type="HAMAP-Rule" id="MF_02128"/>
    </source>
</evidence>
<dbReference type="AlphaFoldDB" id="A0A7W7F7C7"/>
<feature type="binding site" evidence="2">
    <location>
        <position position="50"/>
    </location>
    <ligand>
        <name>substrate</name>
    </ligand>
</feature>
<dbReference type="Gene3D" id="3.90.650.10">
    <property type="entry name" value="PurM-like C-terminal domain"/>
    <property type="match status" value="1"/>
</dbReference>
<dbReference type="PANTHER" id="PTHR30270">
    <property type="entry name" value="THIAMINE-MONOPHOSPHATE KINASE"/>
    <property type="match status" value="1"/>
</dbReference>
<comment type="similarity">
    <text evidence="2">Belongs to the thiamine-monophosphate kinase family.</text>
</comment>
<dbReference type="GO" id="GO:0005524">
    <property type="term" value="F:ATP binding"/>
    <property type="evidence" value="ECO:0007669"/>
    <property type="project" value="UniProtKB-UniRule"/>
</dbReference>
<feature type="binding site" evidence="2">
    <location>
        <position position="144"/>
    </location>
    <ligand>
        <name>ATP</name>
        <dbReference type="ChEBI" id="CHEBI:30616"/>
    </ligand>
</feature>
<name>A0A7W7F7C7_9SPHN</name>
<feature type="domain" description="PurM-like N-terminal" evidence="3">
    <location>
        <begin position="25"/>
        <end position="136"/>
    </location>
</feature>
<feature type="binding site" evidence="2">
    <location>
        <position position="26"/>
    </location>
    <ligand>
        <name>Mg(2+)</name>
        <dbReference type="ChEBI" id="CHEBI:18420"/>
        <label>3</label>
    </ligand>
</feature>
<feature type="binding site" evidence="2">
    <location>
        <position position="314"/>
    </location>
    <ligand>
        <name>substrate</name>
    </ligand>
</feature>
<reference evidence="5 6" key="1">
    <citation type="submission" date="2020-08" db="EMBL/GenBank/DDBJ databases">
        <title>Genomic Encyclopedia of Type Strains, Phase IV (KMG-IV): sequencing the most valuable type-strain genomes for metagenomic binning, comparative biology and taxonomic classification.</title>
        <authorList>
            <person name="Goeker M."/>
        </authorList>
    </citation>
    <scope>NUCLEOTIDE SEQUENCE [LARGE SCALE GENOMIC DNA]</scope>
    <source>
        <strain evidence="5 6">DSM 17328</strain>
    </source>
</reference>
<evidence type="ECO:0000259" key="3">
    <source>
        <dbReference type="Pfam" id="PF00586"/>
    </source>
</evidence>
<evidence type="ECO:0000313" key="6">
    <source>
        <dbReference type="Proteomes" id="UP000566324"/>
    </source>
</evidence>
<comment type="function">
    <text evidence="2">Catalyzes the ATP-dependent phosphorylation of thiamine-monophosphate (TMP) to form thiamine-pyrophosphate (TPP), the active form of vitamin B1.</text>
</comment>
<feature type="binding site" evidence="2">
    <location>
        <position position="71"/>
    </location>
    <ligand>
        <name>Mg(2+)</name>
        <dbReference type="ChEBI" id="CHEBI:18420"/>
        <label>2</label>
    </ligand>
</feature>
<comment type="pathway">
    <text evidence="2">Cofactor biosynthesis; thiamine diphosphate biosynthesis; thiamine diphosphate from thiamine phosphate: step 1/1.</text>
</comment>
<feature type="binding site" evidence="2">
    <location>
        <position position="43"/>
    </location>
    <ligand>
        <name>Mg(2+)</name>
        <dbReference type="ChEBI" id="CHEBI:18420"/>
        <label>2</label>
    </ligand>
</feature>
<dbReference type="PIRSF" id="PIRSF005303">
    <property type="entry name" value="Thiam_monoph_kin"/>
    <property type="match status" value="1"/>
</dbReference>
<keyword evidence="2" id="KW-0547">Nucleotide-binding</keyword>
<dbReference type="CDD" id="cd02194">
    <property type="entry name" value="ThiL"/>
    <property type="match status" value="1"/>
</dbReference>
<dbReference type="PANTHER" id="PTHR30270:SF0">
    <property type="entry name" value="THIAMINE-MONOPHOSPHATE KINASE"/>
    <property type="match status" value="1"/>
</dbReference>